<keyword evidence="2" id="KW-0813">Transport</keyword>
<evidence type="ECO:0000313" key="6">
    <source>
        <dbReference type="EMBL" id="KAK8474141.1"/>
    </source>
</evidence>
<dbReference type="SUPFAM" id="SSF56219">
    <property type="entry name" value="DNase I-like"/>
    <property type="match status" value="1"/>
</dbReference>
<evidence type="ECO:0000256" key="2">
    <source>
        <dbReference type="ARBA" id="ARBA00022448"/>
    </source>
</evidence>
<evidence type="ECO:0008006" key="8">
    <source>
        <dbReference type="Google" id="ProtNLM"/>
    </source>
</evidence>
<evidence type="ECO:0000256" key="1">
    <source>
        <dbReference type="ARBA" id="ARBA00004141"/>
    </source>
</evidence>
<dbReference type="SUPFAM" id="SSF81338">
    <property type="entry name" value="Aquaporin-like"/>
    <property type="match status" value="1"/>
</dbReference>
<keyword evidence="4" id="KW-1133">Transmembrane helix</keyword>
<dbReference type="Pfam" id="PF00230">
    <property type="entry name" value="MIP"/>
    <property type="match status" value="2"/>
</dbReference>
<dbReference type="InterPro" id="IPR036691">
    <property type="entry name" value="Endo/exonu/phosph_ase_sf"/>
</dbReference>
<protein>
    <recommendedName>
        <fullName evidence="8">Endonuclease/exonuclease/phosphatase domain-containing protein</fullName>
    </recommendedName>
</protein>
<sequence>MGVTGARCTFQVCRCWYPRHCLGLRWHGLCPCLLHRWQSQALFGGHINPTVTFGLFLARKLSLTRAVFYIVMQCLIRDTRDSFWRRRRGNLHTLPDPPLGKATVDAGITRAVEAQAMCSRRSVEGIVDDAKLSVLQNCAIGWVKEAIPIRVLAQELAVAGLQGFELVWIAGSMNIAGLWGSYLRVHAATEEPSSFERARVLLVTSFPDQIDEVVQVTVQDCVYTVVIHEAELVRIPIVEQWEEESELESGDESHGGSVASPECRVSSEQVRVVSPLWQVNRFWDSGRVGLGGSAVKQARSLDVVVGPVGACVALDCIGAGRGGVYSADDAGVAGAGDRSRVVVEAVQTSKFFDDRESPIGLLECGAATLNIADLLTTNVCALSSPPAVLGDVGAALAPVLGSVPGGIHKVKSVNCLVEALASPEQRRTVVAAHASRGRGRPTKTHVLIDAASEVFLSFGSVGGILLLWEGSRFVADSSIVERHYVVVQGRWIPEGWACGVVAVYAPSNLDEQATVWSELAEVLASLSMLICVGGDFNMVRWPSKRSSVANVRYFSSEWSRLAEAGRSVHGLSAICGARVVKRLQSSRYDKLGGRANSVKHGYTKGDGLGVEIFGTFVLVYTGFSATDVKRNVRDSHAPCSWFSWKPSPSQEQALILLGALV</sequence>
<dbReference type="Proteomes" id="UP001396334">
    <property type="component" value="Unassembled WGS sequence"/>
</dbReference>
<dbReference type="Gene3D" id="1.20.1080.10">
    <property type="entry name" value="Glycerol uptake facilitator protein"/>
    <property type="match status" value="2"/>
</dbReference>
<dbReference type="EMBL" id="JBBPBN010002682">
    <property type="protein sequence ID" value="KAK8474141.1"/>
    <property type="molecule type" value="Genomic_DNA"/>
</dbReference>
<dbReference type="InterPro" id="IPR022357">
    <property type="entry name" value="MIP_CS"/>
</dbReference>
<dbReference type="InterPro" id="IPR034294">
    <property type="entry name" value="Aquaporin_transptr"/>
</dbReference>
<name>A0ABR1Z5X0_9ROSI</name>
<accession>A0ABR1Z5X0</accession>
<organism evidence="6 7">
    <name type="scientific">Hibiscus sabdariffa</name>
    <name type="common">roselle</name>
    <dbReference type="NCBI Taxonomy" id="183260"/>
    <lineage>
        <taxon>Eukaryota</taxon>
        <taxon>Viridiplantae</taxon>
        <taxon>Streptophyta</taxon>
        <taxon>Embryophyta</taxon>
        <taxon>Tracheophyta</taxon>
        <taxon>Spermatophyta</taxon>
        <taxon>Magnoliopsida</taxon>
        <taxon>eudicotyledons</taxon>
        <taxon>Gunneridae</taxon>
        <taxon>Pentapetalae</taxon>
        <taxon>rosids</taxon>
        <taxon>malvids</taxon>
        <taxon>Malvales</taxon>
        <taxon>Malvaceae</taxon>
        <taxon>Malvoideae</taxon>
        <taxon>Hibiscus</taxon>
    </lineage>
</organism>
<evidence type="ECO:0000256" key="4">
    <source>
        <dbReference type="ARBA" id="ARBA00022989"/>
    </source>
</evidence>
<keyword evidence="7" id="KW-1185">Reference proteome</keyword>
<keyword evidence="5" id="KW-0472">Membrane</keyword>
<proteinExistence type="predicted"/>
<evidence type="ECO:0000256" key="5">
    <source>
        <dbReference type="ARBA" id="ARBA00023136"/>
    </source>
</evidence>
<dbReference type="PANTHER" id="PTHR45687">
    <property type="entry name" value="AQUAPORIN OR AQUAGLYCEROPORIN RELATED"/>
    <property type="match status" value="1"/>
</dbReference>
<gene>
    <name evidence="6" type="ORF">V6N11_051383</name>
</gene>
<evidence type="ECO:0000256" key="3">
    <source>
        <dbReference type="ARBA" id="ARBA00022692"/>
    </source>
</evidence>
<evidence type="ECO:0000313" key="7">
    <source>
        <dbReference type="Proteomes" id="UP001396334"/>
    </source>
</evidence>
<comment type="subcellular location">
    <subcellularLocation>
        <location evidence="1">Membrane</location>
        <topology evidence="1">Multi-pass membrane protein</topology>
    </subcellularLocation>
</comment>
<dbReference type="InterPro" id="IPR000425">
    <property type="entry name" value="MIP"/>
</dbReference>
<dbReference type="PROSITE" id="PS00221">
    <property type="entry name" value="MIP"/>
    <property type="match status" value="1"/>
</dbReference>
<keyword evidence="3" id="KW-0812">Transmembrane</keyword>
<dbReference type="InterPro" id="IPR023271">
    <property type="entry name" value="Aquaporin-like"/>
</dbReference>
<comment type="caution">
    <text evidence="6">The sequence shown here is derived from an EMBL/GenBank/DDBJ whole genome shotgun (WGS) entry which is preliminary data.</text>
</comment>
<reference evidence="6 7" key="1">
    <citation type="journal article" date="2024" name="G3 (Bethesda)">
        <title>Genome assembly of Hibiscus sabdariffa L. provides insights into metabolisms of medicinal natural products.</title>
        <authorList>
            <person name="Kim T."/>
        </authorList>
    </citation>
    <scope>NUCLEOTIDE SEQUENCE [LARGE SCALE GENOMIC DNA]</scope>
    <source>
        <strain evidence="6">TK-2024</strain>
        <tissue evidence="6">Old leaves</tissue>
    </source>
</reference>